<organism evidence="2 3">
    <name type="scientific">Actinokineospora globicatena</name>
    <dbReference type="NCBI Taxonomy" id="103729"/>
    <lineage>
        <taxon>Bacteria</taxon>
        <taxon>Bacillati</taxon>
        <taxon>Actinomycetota</taxon>
        <taxon>Actinomycetes</taxon>
        <taxon>Pseudonocardiales</taxon>
        <taxon>Pseudonocardiaceae</taxon>
        <taxon>Actinokineospora</taxon>
    </lineage>
</organism>
<dbReference type="InterPro" id="IPR013783">
    <property type="entry name" value="Ig-like_fold"/>
</dbReference>
<keyword evidence="3" id="KW-1185">Reference proteome</keyword>
<proteinExistence type="predicted"/>
<accession>A0A9W6QNQ5</accession>
<dbReference type="RefSeq" id="WP_285610677.1">
    <property type="nucleotide sequence ID" value="NZ_BSSD01000004.1"/>
</dbReference>
<dbReference type="AlphaFoldDB" id="A0A9W6QNQ5"/>
<evidence type="ECO:0000313" key="3">
    <source>
        <dbReference type="Proteomes" id="UP001165042"/>
    </source>
</evidence>
<protein>
    <recommendedName>
        <fullName evidence="4">Fibronectin type-III domain-containing protein</fullName>
    </recommendedName>
</protein>
<reference evidence="2" key="1">
    <citation type="submission" date="2023-02" db="EMBL/GenBank/DDBJ databases">
        <title>Actinokineospora globicatena NBRC 15670.</title>
        <authorList>
            <person name="Ichikawa N."/>
            <person name="Sato H."/>
            <person name="Tonouchi N."/>
        </authorList>
    </citation>
    <scope>NUCLEOTIDE SEQUENCE</scope>
    <source>
        <strain evidence="2">NBRC 15670</strain>
    </source>
</reference>
<dbReference type="EMBL" id="BSSD01000004">
    <property type="protein sequence ID" value="GLW91904.1"/>
    <property type="molecule type" value="Genomic_DNA"/>
</dbReference>
<dbReference type="InterPro" id="IPR036116">
    <property type="entry name" value="FN3_sf"/>
</dbReference>
<dbReference type="GO" id="GO:0005975">
    <property type="term" value="P:carbohydrate metabolic process"/>
    <property type="evidence" value="ECO:0007669"/>
    <property type="project" value="UniProtKB-ARBA"/>
</dbReference>
<dbReference type="Gene3D" id="2.60.40.10">
    <property type="entry name" value="Immunoglobulins"/>
    <property type="match status" value="1"/>
</dbReference>
<dbReference type="SUPFAM" id="SSF49265">
    <property type="entry name" value="Fibronectin type III"/>
    <property type="match status" value="1"/>
</dbReference>
<evidence type="ECO:0008006" key="4">
    <source>
        <dbReference type="Google" id="ProtNLM"/>
    </source>
</evidence>
<name>A0A9W6QNQ5_9PSEU</name>
<evidence type="ECO:0000313" key="2">
    <source>
        <dbReference type="EMBL" id="GLW91904.1"/>
    </source>
</evidence>
<evidence type="ECO:0000256" key="1">
    <source>
        <dbReference type="SAM" id="MobiDB-lite"/>
    </source>
</evidence>
<gene>
    <name evidence="2" type="ORF">Aglo03_27200</name>
</gene>
<dbReference type="Proteomes" id="UP001165042">
    <property type="component" value="Unassembled WGS sequence"/>
</dbReference>
<sequence>MRRTVAIAAGLAVLVGAILVLRTPPEEKAGPTTVPIPAPQTTVKPFAADGVVVAAPADKPKPPKALTITPGPQRLQVRWGPDEPPGAAGYDVRWGRMGTMEFSRLVSFPGAQLDALENTSYDIEVRTIDTYGQRSEPTKANAAPEDPTNEPAWSFSDRFNSRVTPDPVKWTLASPNGCGKATSGEGEDGRRLVISASCGDQSVALRARPPFRLLDKPVNGEFGRFVIETDQVGLGGILQLDLVPGPADLISGSPTGLTRVHEPAGAAADDPTLPPGAIRVWIAGQGSSTTDVGVIVAPGTPRTTRGGGSTTPKPPEIGFTVRWEVVFSEAGVQVVQDGVLIGTSNVVPTWREATALVGFVGQKNSVYAAVNLIGFVGAPTAAPVLVVPPPVDAGRVVIAPDAPLSTSANGARVKGAQGAQVRAVLLAQNKPGEDTGDIFSIEIGGATFPARPAIPGQPLSRGVRYPIVADVPAEALVLGPDGKTLPLRIRGPVHRGQAATNVVNVALELTAPEGAVSPAAGSGTDLPLPRIKPALPEPDVVFFNAAGKLLPGDAPVQRGRLVMEVRTNGRDGQRIAGRLAGLAGIEVRLDGERIAGIPTVVDGPGVGGRWRVALPTGGLDPGRHTIEVKAVGVDEKTIPALAYASFVLVD</sequence>
<comment type="caution">
    <text evidence="2">The sequence shown here is derived from an EMBL/GenBank/DDBJ whole genome shotgun (WGS) entry which is preliminary data.</text>
</comment>
<feature type="region of interest" description="Disordered" evidence="1">
    <location>
        <begin position="132"/>
        <end position="158"/>
    </location>
</feature>